<feature type="domain" description="Peptidase S8/S53" evidence="7">
    <location>
        <begin position="138"/>
        <end position="463"/>
    </location>
</feature>
<dbReference type="GO" id="GO:0006508">
    <property type="term" value="P:proteolysis"/>
    <property type="evidence" value="ECO:0007669"/>
    <property type="project" value="UniProtKB-KW"/>
</dbReference>
<dbReference type="InterPro" id="IPR015500">
    <property type="entry name" value="Peptidase_S8_subtilisin-rel"/>
</dbReference>
<feature type="compositionally biased region" description="Pro residues" evidence="6">
    <location>
        <begin position="659"/>
        <end position="703"/>
    </location>
</feature>
<feature type="region of interest" description="Disordered" evidence="6">
    <location>
        <begin position="649"/>
        <end position="708"/>
    </location>
</feature>
<organism evidence="8">
    <name type="scientific">uncultured Pyrinomonadaceae bacterium</name>
    <dbReference type="NCBI Taxonomy" id="2283094"/>
    <lineage>
        <taxon>Bacteria</taxon>
        <taxon>Pseudomonadati</taxon>
        <taxon>Acidobacteriota</taxon>
        <taxon>Blastocatellia</taxon>
        <taxon>Blastocatellales</taxon>
        <taxon>Pyrinomonadaceae</taxon>
        <taxon>environmental samples</taxon>
    </lineage>
</organism>
<sequence>MKTLFSIIFLLLILTIGQTTALAAPSIDRLLREQITAAPLQSKPVVITFDHKPTNADFLFLRSLGIMGGQVLRELPIILTKINANQFNVLKTKSGIRSLYANHIFRAFDSQSNKFIGVSKLEIDSEVTTRNGGLPVSGKNIGVAYIDTGIDATHPDLKLGENVIQNVIFPTAQVPLNLPSEFIPILPIENQPMTDIEGGHGTFGAGVLAGTGAASGGFYRGVAPNAKLIGLTAGNDAGLSTFAIVQALDYALVTQFLYNIRVCNNSYGTTLADYPYDPLDPINTATRMMHDRNITVVFAAGNDGEGTDKINPFSVAPWVISVAAGEKHGLGTPAGFSSRGNDNGTGTDTPGQPADEFASPNLRPDITGSGVDMKSTRSKGPGVTNVVGTIPLFVGANDLSTIPPAFLPFYTTSQGTSFSTPQVSGVVAMMLEANPLLTPDQVVTILRQQATPMPYEERVVGAGYVDAHNAVRAALNLAAVPHPANLFPSNDPNAPQIVDPTDDQLGTTAQDIRQGKFVYDSVSNEVVYTLMLADLSVRTPNMRWSMISKFGATEIFVTTSVDETATTYEYGKITTLATGTRNQETIGAVDSGVIEGNQIIIRLGLNKINQAVGTNVLGTTSTGTQAQSQILIGSSLSGGLLLNSDAASGSDFALNGQPNPDPTPTPTPTVTPTPTPTPEPTPTATPTPEPTPTPQPTPSPTPTPVNETSKFEERYSGTMNAGQNLSEIALSVRRSTLDAQINQNYGNQELVLELLDGNRNLIATAVNKKIVLNGLSNGTYYYRVRGNTNRAVDFTIKSSQGR</sequence>
<dbReference type="PRINTS" id="PR00723">
    <property type="entry name" value="SUBTILISIN"/>
</dbReference>
<evidence type="ECO:0000256" key="1">
    <source>
        <dbReference type="ARBA" id="ARBA00011073"/>
    </source>
</evidence>
<accession>A0A6J4NBV5</accession>
<feature type="active site" description="Charge relay system" evidence="5">
    <location>
        <position position="417"/>
    </location>
</feature>
<feature type="active site" description="Charge relay system" evidence="5">
    <location>
        <position position="147"/>
    </location>
</feature>
<dbReference type="PROSITE" id="PS51892">
    <property type="entry name" value="SUBTILASE"/>
    <property type="match status" value="1"/>
</dbReference>
<evidence type="ECO:0000256" key="3">
    <source>
        <dbReference type="ARBA" id="ARBA00022801"/>
    </source>
</evidence>
<feature type="region of interest" description="Disordered" evidence="6">
    <location>
        <begin position="331"/>
        <end position="364"/>
    </location>
</feature>
<gene>
    <name evidence="8" type="ORF">AVDCRST_MAG74-719</name>
</gene>
<dbReference type="Pfam" id="PF00082">
    <property type="entry name" value="Peptidase_S8"/>
    <property type="match status" value="1"/>
</dbReference>
<dbReference type="GO" id="GO:0004252">
    <property type="term" value="F:serine-type endopeptidase activity"/>
    <property type="evidence" value="ECO:0007669"/>
    <property type="project" value="UniProtKB-UniRule"/>
</dbReference>
<dbReference type="SUPFAM" id="SSF52743">
    <property type="entry name" value="Subtilisin-like"/>
    <property type="match status" value="1"/>
</dbReference>
<dbReference type="PROSITE" id="PS00138">
    <property type="entry name" value="SUBTILASE_SER"/>
    <property type="match status" value="1"/>
</dbReference>
<evidence type="ECO:0000256" key="4">
    <source>
        <dbReference type="ARBA" id="ARBA00022825"/>
    </source>
</evidence>
<evidence type="ECO:0000256" key="6">
    <source>
        <dbReference type="SAM" id="MobiDB-lite"/>
    </source>
</evidence>
<evidence type="ECO:0000259" key="7">
    <source>
        <dbReference type="Pfam" id="PF00082"/>
    </source>
</evidence>
<dbReference type="Gene3D" id="3.40.50.200">
    <property type="entry name" value="Peptidase S8/S53 domain"/>
    <property type="match status" value="1"/>
</dbReference>
<keyword evidence="3 5" id="KW-0378">Hydrolase</keyword>
<dbReference type="PANTHER" id="PTHR43806:SF11">
    <property type="entry name" value="CEREVISIN-RELATED"/>
    <property type="match status" value="1"/>
</dbReference>
<evidence type="ECO:0000256" key="5">
    <source>
        <dbReference type="PROSITE-ProRule" id="PRU01240"/>
    </source>
</evidence>
<proteinExistence type="inferred from homology"/>
<comment type="similarity">
    <text evidence="1 5">Belongs to the peptidase S8 family.</text>
</comment>
<dbReference type="InterPro" id="IPR050131">
    <property type="entry name" value="Peptidase_S8_subtilisin-like"/>
</dbReference>
<dbReference type="InterPro" id="IPR036852">
    <property type="entry name" value="Peptidase_S8/S53_dom_sf"/>
</dbReference>
<feature type="compositionally biased region" description="Low complexity" evidence="6">
    <location>
        <begin position="340"/>
        <end position="349"/>
    </location>
</feature>
<evidence type="ECO:0000256" key="2">
    <source>
        <dbReference type="ARBA" id="ARBA00022670"/>
    </source>
</evidence>
<dbReference type="AlphaFoldDB" id="A0A6J4NBV5"/>
<dbReference type="EMBL" id="CADCUR010000044">
    <property type="protein sequence ID" value="CAA9384129.1"/>
    <property type="molecule type" value="Genomic_DNA"/>
</dbReference>
<reference evidence="8" key="1">
    <citation type="submission" date="2020-02" db="EMBL/GenBank/DDBJ databases">
        <authorList>
            <person name="Meier V. D."/>
        </authorList>
    </citation>
    <scope>NUCLEOTIDE SEQUENCE</scope>
    <source>
        <strain evidence="8">AVDCRST_MAG74</strain>
    </source>
</reference>
<dbReference type="InterPro" id="IPR000209">
    <property type="entry name" value="Peptidase_S8/S53_dom"/>
</dbReference>
<dbReference type="InterPro" id="IPR023828">
    <property type="entry name" value="Peptidase_S8_Ser-AS"/>
</dbReference>
<keyword evidence="4 5" id="KW-0720">Serine protease</keyword>
<name>A0A6J4NBV5_9BACT</name>
<feature type="active site" description="Charge relay system" evidence="5">
    <location>
        <position position="200"/>
    </location>
</feature>
<evidence type="ECO:0000313" key="8">
    <source>
        <dbReference type="EMBL" id="CAA9384129.1"/>
    </source>
</evidence>
<protein>
    <recommendedName>
        <fullName evidence="7">Peptidase S8/S53 domain-containing protein</fullName>
    </recommendedName>
</protein>
<keyword evidence="2 5" id="KW-0645">Protease</keyword>
<dbReference type="PANTHER" id="PTHR43806">
    <property type="entry name" value="PEPTIDASE S8"/>
    <property type="match status" value="1"/>
</dbReference>